<gene>
    <name evidence="2" type="ORF">H4219_000289</name>
</gene>
<name>A0A9W8A389_9FUNG</name>
<evidence type="ECO:0000256" key="1">
    <source>
        <dbReference type="SAM" id="MobiDB-lite"/>
    </source>
</evidence>
<feature type="compositionally biased region" description="Low complexity" evidence="1">
    <location>
        <begin position="154"/>
        <end position="166"/>
    </location>
</feature>
<feature type="compositionally biased region" description="Polar residues" evidence="1">
    <location>
        <begin position="207"/>
        <end position="219"/>
    </location>
</feature>
<sequence length="301" mass="32972">MAYGTKNIQGPQLAYNVQKFHSPQNSGKYGYAGDVTNDSKRQRPSKNGNYQNVPPKNSSCNSDHRNKLPQKQSTPNKSQMVKPFNTKPRQFTPQQKGNKNSSSHARKPRKSQVNGGLKTEQPDTVEVKAPIAAKSPRRRRQASPPRPETRDAADAMSSSPLSSNASLEKPHQKEYNSSPRNRIASKSISVPNDNKKAFTGTPRKMTLQDTSNTPHTAPSHSHYAGALFNNSPAAKSLPRPPFIFNSSSSPKTSYESNDLVSSSSISQTKPVFDIPSANPFAPSPAMSLTEIFQKLRAVDTV</sequence>
<dbReference type="EMBL" id="JANBPU010000002">
    <property type="protein sequence ID" value="KAJ1921942.1"/>
    <property type="molecule type" value="Genomic_DNA"/>
</dbReference>
<feature type="compositionally biased region" description="Polar residues" evidence="1">
    <location>
        <begin position="87"/>
        <end position="103"/>
    </location>
</feature>
<dbReference type="AlphaFoldDB" id="A0A9W8A389"/>
<keyword evidence="3" id="KW-1185">Reference proteome</keyword>
<proteinExistence type="predicted"/>
<comment type="caution">
    <text evidence="2">The sequence shown here is derived from an EMBL/GenBank/DDBJ whole genome shotgun (WGS) entry which is preliminary data.</text>
</comment>
<feature type="compositionally biased region" description="Polar residues" evidence="1">
    <location>
        <begin position="69"/>
        <end position="79"/>
    </location>
</feature>
<dbReference type="Proteomes" id="UP001150538">
    <property type="component" value="Unassembled WGS sequence"/>
</dbReference>
<reference evidence="2" key="1">
    <citation type="submission" date="2022-07" db="EMBL/GenBank/DDBJ databases">
        <title>Phylogenomic reconstructions and comparative analyses of Kickxellomycotina fungi.</title>
        <authorList>
            <person name="Reynolds N.K."/>
            <person name="Stajich J.E."/>
            <person name="Barry K."/>
            <person name="Grigoriev I.V."/>
            <person name="Crous P."/>
            <person name="Smith M.E."/>
        </authorList>
    </citation>
    <scope>NUCLEOTIDE SEQUENCE</scope>
    <source>
        <strain evidence="2">NBRC 100468</strain>
    </source>
</reference>
<feature type="compositionally biased region" description="Polar residues" evidence="1">
    <location>
        <begin position="1"/>
        <end position="10"/>
    </location>
</feature>
<evidence type="ECO:0000313" key="3">
    <source>
        <dbReference type="Proteomes" id="UP001150538"/>
    </source>
</evidence>
<organism evidence="2 3">
    <name type="scientific">Mycoemilia scoparia</name>
    <dbReference type="NCBI Taxonomy" id="417184"/>
    <lineage>
        <taxon>Eukaryota</taxon>
        <taxon>Fungi</taxon>
        <taxon>Fungi incertae sedis</taxon>
        <taxon>Zoopagomycota</taxon>
        <taxon>Kickxellomycotina</taxon>
        <taxon>Kickxellomycetes</taxon>
        <taxon>Kickxellales</taxon>
        <taxon>Kickxellaceae</taxon>
        <taxon>Mycoemilia</taxon>
    </lineage>
</organism>
<accession>A0A9W8A389</accession>
<feature type="region of interest" description="Disordered" evidence="1">
    <location>
        <begin position="1"/>
        <end position="227"/>
    </location>
</feature>
<feature type="compositionally biased region" description="Polar residues" evidence="1">
    <location>
        <begin position="45"/>
        <end position="61"/>
    </location>
</feature>
<protein>
    <submittedName>
        <fullName evidence="2">Uncharacterized protein</fullName>
    </submittedName>
</protein>
<evidence type="ECO:0000313" key="2">
    <source>
        <dbReference type="EMBL" id="KAJ1921942.1"/>
    </source>
</evidence>
<feature type="compositionally biased region" description="Polar residues" evidence="1">
    <location>
        <begin position="175"/>
        <end position="192"/>
    </location>
</feature>